<dbReference type="EMBL" id="CH476735">
    <property type="protein sequence ID" value="EIE81684.1"/>
    <property type="molecule type" value="Genomic_DNA"/>
</dbReference>
<dbReference type="VEuPathDB" id="FungiDB:RO3G_06389"/>
<proteinExistence type="predicted"/>
<dbReference type="RefSeq" id="XP_067517080.1">
    <property type="nucleotide sequence ID" value="XM_067660979.1"/>
</dbReference>
<dbReference type="Proteomes" id="UP000009138">
    <property type="component" value="Unassembled WGS sequence"/>
</dbReference>
<gene>
    <name evidence="1" type="ORF">RO3G_06389</name>
</gene>
<sequence>MAVRTSSSKVTQEKIYVQENSDGDFQPLIKSFFNYVPSSNPFDNFRKKSVLGKGRFPINRKKTAKSNRNKRKEEILHTSKMPKEEQDTTALSTFVTLKVAEEEAQRSSTNSMKCPACSGTDHARFSSSKCLYHVKNKVEVHQGFTKASVIKANLNNICKNANLILEIQKLVLHRTSPDGLTYMFANYL</sequence>
<evidence type="ECO:0000313" key="1">
    <source>
        <dbReference type="EMBL" id="EIE81684.1"/>
    </source>
</evidence>
<name>I1BZQ4_RHIO9</name>
<accession>I1BZQ4</accession>
<evidence type="ECO:0000313" key="2">
    <source>
        <dbReference type="Proteomes" id="UP000009138"/>
    </source>
</evidence>
<reference evidence="1 2" key="1">
    <citation type="journal article" date="2009" name="PLoS Genet.">
        <title>Genomic analysis of the basal lineage fungus Rhizopus oryzae reveals a whole-genome duplication.</title>
        <authorList>
            <person name="Ma L.-J."/>
            <person name="Ibrahim A.S."/>
            <person name="Skory C."/>
            <person name="Grabherr M.G."/>
            <person name="Burger G."/>
            <person name="Butler M."/>
            <person name="Elias M."/>
            <person name="Idnurm A."/>
            <person name="Lang B.F."/>
            <person name="Sone T."/>
            <person name="Abe A."/>
            <person name="Calvo S.E."/>
            <person name="Corrochano L.M."/>
            <person name="Engels R."/>
            <person name="Fu J."/>
            <person name="Hansberg W."/>
            <person name="Kim J.-M."/>
            <person name="Kodira C.D."/>
            <person name="Koehrsen M.J."/>
            <person name="Liu B."/>
            <person name="Miranda-Saavedra D."/>
            <person name="O'Leary S."/>
            <person name="Ortiz-Castellanos L."/>
            <person name="Poulter R."/>
            <person name="Rodriguez-Romero J."/>
            <person name="Ruiz-Herrera J."/>
            <person name="Shen Y.-Q."/>
            <person name="Zeng Q."/>
            <person name="Galagan J."/>
            <person name="Birren B.W."/>
            <person name="Cuomo C.A."/>
            <person name="Wickes B.L."/>
        </authorList>
    </citation>
    <scope>NUCLEOTIDE SEQUENCE [LARGE SCALE GENOMIC DNA]</scope>
    <source>
        <strain evidence="2">RA 99-880 / ATCC MYA-4621 / FGSC 9543 / NRRL 43880</strain>
    </source>
</reference>
<dbReference type="InParanoid" id="I1BZQ4"/>
<keyword evidence="2" id="KW-1185">Reference proteome</keyword>
<organism evidence="1 2">
    <name type="scientific">Rhizopus delemar (strain RA 99-880 / ATCC MYA-4621 / FGSC 9543 / NRRL 43880)</name>
    <name type="common">Mucormycosis agent</name>
    <name type="synonym">Rhizopus arrhizus var. delemar</name>
    <dbReference type="NCBI Taxonomy" id="246409"/>
    <lineage>
        <taxon>Eukaryota</taxon>
        <taxon>Fungi</taxon>
        <taxon>Fungi incertae sedis</taxon>
        <taxon>Mucoromycota</taxon>
        <taxon>Mucoromycotina</taxon>
        <taxon>Mucoromycetes</taxon>
        <taxon>Mucorales</taxon>
        <taxon>Mucorineae</taxon>
        <taxon>Rhizopodaceae</taxon>
        <taxon>Rhizopus</taxon>
    </lineage>
</organism>
<protein>
    <submittedName>
        <fullName evidence="1">Uncharacterized protein</fullName>
    </submittedName>
</protein>
<dbReference type="OrthoDB" id="2287173at2759"/>
<dbReference type="AlphaFoldDB" id="I1BZQ4"/>
<dbReference type="GeneID" id="93613360"/>